<dbReference type="AlphaFoldDB" id="A0A090K304"/>
<evidence type="ECO:0000259" key="1">
    <source>
        <dbReference type="Pfam" id="PF13511"/>
    </source>
</evidence>
<dbReference type="Proteomes" id="UP000183794">
    <property type="component" value="Unassembled WGS sequence"/>
</dbReference>
<dbReference type="InterPro" id="IPR013783">
    <property type="entry name" value="Ig-like_fold"/>
</dbReference>
<proteinExistence type="predicted"/>
<dbReference type="KEGG" id="mvs:MVIS_0095"/>
<evidence type="ECO:0000313" key="3">
    <source>
        <dbReference type="Proteomes" id="UP000183794"/>
    </source>
</evidence>
<dbReference type="RefSeq" id="WP_045108592.1">
    <property type="nucleotide sequence ID" value="NZ_CAWRBC010000179.1"/>
</dbReference>
<dbReference type="STRING" id="80854.MVIS_0095"/>
<name>A0A090K304_9GAMM</name>
<dbReference type="Pfam" id="PF13511">
    <property type="entry name" value="DUF4124"/>
    <property type="match status" value="1"/>
</dbReference>
<dbReference type="Gene3D" id="2.60.40.10">
    <property type="entry name" value="Immunoglobulins"/>
    <property type="match status" value="1"/>
</dbReference>
<accession>A0A090K304</accession>
<protein>
    <recommendedName>
        <fullName evidence="1">DUF4124 domain-containing protein</fullName>
    </recommendedName>
</protein>
<sequence>MKHVILFILTITSYASVAAIYQWTDKQGITHFSDDESKPASAKEINVKLTPPSIDSLTQSITPKASHANTTVNDKPVPPISIHISTPRNQQTIRSNTGEITVSATLSSTLQYGSNIRLLIDGITHSEQIKHQFNVTNVPIGTHKLQLQIINNLGKVIASSELITVYLHRFKAN</sequence>
<dbReference type="InterPro" id="IPR025392">
    <property type="entry name" value="DUF4124"/>
</dbReference>
<gene>
    <name evidence="2" type="ORF">NVI5450_2889</name>
</gene>
<dbReference type="PATRIC" id="fig|80854.5.peg.99"/>
<feature type="domain" description="DUF4124" evidence="1">
    <location>
        <begin position="18"/>
        <end position="52"/>
    </location>
</feature>
<dbReference type="HOGENOM" id="CLU_110739_1_1_6"/>
<reference evidence="2 3" key="1">
    <citation type="submission" date="2016-11" db="EMBL/GenBank/DDBJ databases">
        <authorList>
            <person name="Jaros S."/>
            <person name="Januszkiewicz K."/>
            <person name="Wedrychowicz H."/>
        </authorList>
    </citation>
    <scope>NUCLEOTIDE SEQUENCE [LARGE SCALE GENOMIC DNA]</scope>
    <source>
        <strain evidence="2">NVI 5450</strain>
    </source>
</reference>
<dbReference type="OrthoDB" id="7062774at2"/>
<evidence type="ECO:0000313" key="2">
    <source>
        <dbReference type="EMBL" id="SGZ05332.1"/>
    </source>
</evidence>
<organism evidence="2 3">
    <name type="scientific">Moritella viscosa</name>
    <dbReference type="NCBI Taxonomy" id="80854"/>
    <lineage>
        <taxon>Bacteria</taxon>
        <taxon>Pseudomonadati</taxon>
        <taxon>Pseudomonadota</taxon>
        <taxon>Gammaproteobacteria</taxon>
        <taxon>Alteromonadales</taxon>
        <taxon>Moritellaceae</taxon>
        <taxon>Moritella</taxon>
    </lineage>
</organism>
<dbReference type="EMBL" id="FPLD01000076">
    <property type="protein sequence ID" value="SGZ05332.1"/>
    <property type="molecule type" value="Genomic_DNA"/>
</dbReference>